<feature type="chain" id="PRO_5017798828" evidence="1">
    <location>
        <begin position="22"/>
        <end position="154"/>
    </location>
</feature>
<evidence type="ECO:0000256" key="1">
    <source>
        <dbReference type="SAM" id="SignalP"/>
    </source>
</evidence>
<evidence type="ECO:0000313" key="2">
    <source>
        <dbReference type="EMBL" id="RFF31737.1"/>
    </source>
</evidence>
<accession>A0A3E1KB43</accession>
<keyword evidence="3" id="KW-1185">Reference proteome</keyword>
<sequence length="154" mass="17252">MARSLKPLFIVAILSSFSLVAAVQGSDQRTFRVPDESIGIDDLGLEHRVRSATQLVGSGEESGNQYRAELIHRLQCWIDGLEHCSPADLNDSRVREIRSFLGTGPKDRDGAVVIRFPDETRIQVRLQRVPEPDPQDWDRKTYEAIIVEEAGEAP</sequence>
<dbReference type="AlphaFoldDB" id="A0A3E1KB43"/>
<protein>
    <submittedName>
        <fullName evidence="2">Uncharacterized protein</fullName>
    </submittedName>
</protein>
<dbReference type="RefSeq" id="WP_116649749.1">
    <property type="nucleotide sequence ID" value="NZ_QUZK01000016.1"/>
</dbReference>
<comment type="caution">
    <text evidence="2">The sequence shown here is derived from an EMBL/GenBank/DDBJ whole genome shotgun (WGS) entry which is preliminary data.</text>
</comment>
<gene>
    <name evidence="2" type="ORF">DZC52_03570</name>
</gene>
<dbReference type="Proteomes" id="UP000260351">
    <property type="component" value="Unassembled WGS sequence"/>
</dbReference>
<feature type="signal peptide" evidence="1">
    <location>
        <begin position="1"/>
        <end position="21"/>
    </location>
</feature>
<dbReference type="EMBL" id="QUZK01000016">
    <property type="protein sequence ID" value="RFF31737.1"/>
    <property type="molecule type" value="Genomic_DNA"/>
</dbReference>
<keyword evidence="1" id="KW-0732">Signal</keyword>
<organism evidence="2 3">
    <name type="scientific">Wenzhouxiangella sediminis</name>
    <dbReference type="NCBI Taxonomy" id="1792836"/>
    <lineage>
        <taxon>Bacteria</taxon>
        <taxon>Pseudomonadati</taxon>
        <taxon>Pseudomonadota</taxon>
        <taxon>Gammaproteobacteria</taxon>
        <taxon>Chromatiales</taxon>
        <taxon>Wenzhouxiangellaceae</taxon>
        <taxon>Wenzhouxiangella</taxon>
    </lineage>
</organism>
<proteinExistence type="predicted"/>
<name>A0A3E1KB43_9GAMM</name>
<reference evidence="2 3" key="1">
    <citation type="submission" date="2018-08" db="EMBL/GenBank/DDBJ databases">
        <title>Wenzhouxiangella salilacus sp. nov., a novel bacterium isolated from a saline lake in Xinjiang Province, China.</title>
        <authorList>
            <person name="Han S."/>
        </authorList>
    </citation>
    <scope>NUCLEOTIDE SEQUENCE [LARGE SCALE GENOMIC DNA]</scope>
    <source>
        <strain evidence="2 3">XDB06</strain>
    </source>
</reference>
<evidence type="ECO:0000313" key="3">
    <source>
        <dbReference type="Proteomes" id="UP000260351"/>
    </source>
</evidence>